<dbReference type="Proteomes" id="UP000076661">
    <property type="component" value="Unassembled WGS sequence"/>
</dbReference>
<gene>
    <name evidence="3" type="ORF">N478_21455</name>
</gene>
<dbReference type="AlphaFoldDB" id="A0A162BPV1"/>
<name>A0A162BPV1_9GAMM</name>
<dbReference type="InterPro" id="IPR004843">
    <property type="entry name" value="Calcineurin-like_PHP"/>
</dbReference>
<accession>A0A162BPV1</accession>
<proteinExistence type="predicted"/>
<feature type="signal peptide" evidence="1">
    <location>
        <begin position="1"/>
        <end position="22"/>
    </location>
</feature>
<keyword evidence="1" id="KW-0732">Signal</keyword>
<dbReference type="PATRIC" id="fig|1365257.3.peg.2982"/>
<dbReference type="Pfam" id="PF00149">
    <property type="entry name" value="Metallophos"/>
    <property type="match status" value="1"/>
</dbReference>
<dbReference type="PRINTS" id="PR00114">
    <property type="entry name" value="STPHPHTASE"/>
</dbReference>
<evidence type="ECO:0000259" key="2">
    <source>
        <dbReference type="Pfam" id="PF00149"/>
    </source>
</evidence>
<protein>
    <recommendedName>
        <fullName evidence="2">Calcineurin-like phosphoesterase domain-containing protein</fullName>
    </recommendedName>
</protein>
<comment type="caution">
    <text evidence="3">The sequence shown here is derived from an EMBL/GenBank/DDBJ whole genome shotgun (WGS) entry which is preliminary data.</text>
</comment>
<dbReference type="PANTHER" id="PTHR46546">
    <property type="entry name" value="SHEWANELLA-LIKE PROTEIN PHOSPHATASE 1"/>
    <property type="match status" value="1"/>
</dbReference>
<dbReference type="RefSeq" id="WP_063381606.1">
    <property type="nucleotide sequence ID" value="NZ_AUXX01000022.1"/>
</dbReference>
<feature type="domain" description="Calcineurin-like phosphoesterase" evidence="2">
    <location>
        <begin position="83"/>
        <end position="299"/>
    </location>
</feature>
<dbReference type="PANTHER" id="PTHR46546:SF4">
    <property type="entry name" value="SHEWANELLA-LIKE PROTEIN PHOSPHATASE 1"/>
    <property type="match status" value="1"/>
</dbReference>
<organism evidence="3 4">
    <name type="scientific">Pseudoalteromonas luteoviolacea S4060-1</name>
    <dbReference type="NCBI Taxonomy" id="1365257"/>
    <lineage>
        <taxon>Bacteria</taxon>
        <taxon>Pseudomonadati</taxon>
        <taxon>Pseudomonadota</taxon>
        <taxon>Gammaproteobacteria</taxon>
        <taxon>Alteromonadales</taxon>
        <taxon>Pseudoalteromonadaceae</taxon>
        <taxon>Pseudoalteromonas</taxon>
    </lineage>
</organism>
<feature type="chain" id="PRO_5007832078" description="Calcineurin-like phosphoesterase domain-containing protein" evidence="1">
    <location>
        <begin position="23"/>
        <end position="352"/>
    </location>
</feature>
<evidence type="ECO:0000313" key="4">
    <source>
        <dbReference type="Proteomes" id="UP000076661"/>
    </source>
</evidence>
<dbReference type="Gene3D" id="3.60.21.10">
    <property type="match status" value="1"/>
</dbReference>
<dbReference type="GO" id="GO:0016787">
    <property type="term" value="F:hydrolase activity"/>
    <property type="evidence" value="ECO:0007669"/>
    <property type="project" value="InterPro"/>
</dbReference>
<dbReference type="InterPro" id="IPR029052">
    <property type="entry name" value="Metallo-depent_PP-like"/>
</dbReference>
<evidence type="ECO:0000313" key="3">
    <source>
        <dbReference type="EMBL" id="KZN65339.1"/>
    </source>
</evidence>
<sequence>MYINKKLVLGFLGLFISASSMAMFNDGPYFFSEKEGYRVELICAGKERSFYLQVQSHIEYCGQRMALELTPNPPQVSQIEGAFPVAALSDIHGQYDIMIQLLKANKIIDENGNWVFGKGHLVITGDIFDRGSQVTETLWYIKWLEGEALKYGGGVHFLLGNHEVMVLNGDLRYLHKKYLKAASLIGTPFAQLFSKKSVLGQWLRSKNVVIKINENLFLHGGFHPNILGFKTSLKEINRVFRAELVADELGVAERSKLGLYLHGTNGPIWYRGFFSNIDSEVLSKILTYFNASRFIVGHTSHSEVVSRHFGKVIGIDSSIKLGHKGELLIIDKGVFWRADMQGQRVKLHFDEQ</sequence>
<dbReference type="InterPro" id="IPR006186">
    <property type="entry name" value="Ser/Thr-sp_prot-phosphatase"/>
</dbReference>
<dbReference type="SUPFAM" id="SSF56300">
    <property type="entry name" value="Metallo-dependent phosphatases"/>
    <property type="match status" value="1"/>
</dbReference>
<dbReference type="EMBL" id="AUXX01000022">
    <property type="protein sequence ID" value="KZN65339.1"/>
    <property type="molecule type" value="Genomic_DNA"/>
</dbReference>
<reference evidence="3 4" key="1">
    <citation type="submission" date="2013-07" db="EMBL/GenBank/DDBJ databases">
        <title>Comparative Genomic and Metabolomic Analysis of Twelve Strains of Pseudoalteromonas luteoviolacea.</title>
        <authorList>
            <person name="Vynne N.G."/>
            <person name="Mansson M."/>
            <person name="Gram L."/>
        </authorList>
    </citation>
    <scope>NUCLEOTIDE SEQUENCE [LARGE SCALE GENOMIC DNA]</scope>
    <source>
        <strain evidence="3 4">S4060-1</strain>
    </source>
</reference>
<evidence type="ECO:0000256" key="1">
    <source>
        <dbReference type="SAM" id="SignalP"/>
    </source>
</evidence>